<comment type="caution">
    <text evidence="2">The sequence shown here is derived from an EMBL/GenBank/DDBJ whole genome shotgun (WGS) entry which is preliminary data.</text>
</comment>
<gene>
    <name evidence="2" type="ORF">Fcan01_08649</name>
</gene>
<dbReference type="EMBL" id="LNIX01000004">
    <property type="protein sequence ID" value="OXA55903.1"/>
    <property type="molecule type" value="Genomic_DNA"/>
</dbReference>
<reference evidence="2 3" key="1">
    <citation type="submission" date="2015-12" db="EMBL/GenBank/DDBJ databases">
        <title>The genome of Folsomia candida.</title>
        <authorList>
            <person name="Faddeeva A."/>
            <person name="Derks M.F."/>
            <person name="Anvar Y."/>
            <person name="Smit S."/>
            <person name="Van Straalen N."/>
            <person name="Roelofs D."/>
        </authorList>
    </citation>
    <scope>NUCLEOTIDE SEQUENCE [LARGE SCALE GENOMIC DNA]</scope>
    <source>
        <strain evidence="2 3">VU population</strain>
        <tissue evidence="2">Whole body</tissue>
    </source>
</reference>
<proteinExistence type="predicted"/>
<dbReference type="Proteomes" id="UP000198287">
    <property type="component" value="Unassembled WGS sequence"/>
</dbReference>
<evidence type="ECO:0000313" key="2">
    <source>
        <dbReference type="EMBL" id="OXA55903.1"/>
    </source>
</evidence>
<dbReference type="CDD" id="cd01670">
    <property type="entry name" value="Death"/>
    <property type="match status" value="1"/>
</dbReference>
<accession>A0A226EE60</accession>
<feature type="region of interest" description="Disordered" evidence="1">
    <location>
        <begin position="98"/>
        <end position="117"/>
    </location>
</feature>
<dbReference type="AlphaFoldDB" id="A0A226EE60"/>
<protein>
    <submittedName>
        <fullName evidence="2">Uncharacterized protein</fullName>
    </submittedName>
</protein>
<keyword evidence="3" id="KW-1185">Reference proteome</keyword>
<evidence type="ECO:0000313" key="3">
    <source>
        <dbReference type="Proteomes" id="UP000198287"/>
    </source>
</evidence>
<name>A0A226EE60_FOLCA</name>
<organism evidence="2 3">
    <name type="scientific">Folsomia candida</name>
    <name type="common">Springtail</name>
    <dbReference type="NCBI Taxonomy" id="158441"/>
    <lineage>
        <taxon>Eukaryota</taxon>
        <taxon>Metazoa</taxon>
        <taxon>Ecdysozoa</taxon>
        <taxon>Arthropoda</taxon>
        <taxon>Hexapoda</taxon>
        <taxon>Collembola</taxon>
        <taxon>Entomobryomorpha</taxon>
        <taxon>Isotomoidea</taxon>
        <taxon>Isotomidae</taxon>
        <taxon>Proisotominae</taxon>
        <taxon>Folsomia</taxon>
    </lineage>
</organism>
<sequence length="231" mass="25143">MQIFTDTLIAELCSCTDICTSSPLLTELQISGIITEVLVSKIESDSDPKRRALRLYTFLKNNAVDEALPTVKEALKKSANTKALRALESAISQQSDQSNVSASVGTNAAPSATNEPTPTLITGDVKVSDIASILNTSDEIIENLTTFYPRFPKVRLSDMKQFLDKFNNGSTNSRDVIRKVLTSWKGKNGNNATVAGLITILEKEDADGLCFMEAAKSLRKKYNLDCSILDG</sequence>
<evidence type="ECO:0000256" key="1">
    <source>
        <dbReference type="SAM" id="MobiDB-lite"/>
    </source>
</evidence>